<evidence type="ECO:0000313" key="6">
    <source>
        <dbReference type="Proteomes" id="UP001307889"/>
    </source>
</evidence>
<dbReference type="InterPro" id="IPR035979">
    <property type="entry name" value="RBD_domain_sf"/>
</dbReference>
<dbReference type="Pfam" id="PF00076">
    <property type="entry name" value="RRM_1"/>
    <property type="match status" value="1"/>
</dbReference>
<accession>A0ABN7AE72</accession>
<gene>
    <name evidence="5" type="ORF">NTJ_01970</name>
</gene>
<feature type="domain" description="RRM" evidence="4">
    <location>
        <begin position="10"/>
        <end position="76"/>
    </location>
</feature>
<feature type="compositionally biased region" description="Low complexity" evidence="3">
    <location>
        <begin position="149"/>
        <end position="173"/>
    </location>
</feature>
<evidence type="ECO:0000313" key="5">
    <source>
        <dbReference type="EMBL" id="BES89161.1"/>
    </source>
</evidence>
<evidence type="ECO:0000256" key="3">
    <source>
        <dbReference type="SAM" id="MobiDB-lite"/>
    </source>
</evidence>
<dbReference type="Gene3D" id="3.30.70.330">
    <property type="match status" value="1"/>
</dbReference>
<keyword evidence="6" id="KW-1185">Reference proteome</keyword>
<proteinExistence type="predicted"/>
<organism evidence="5 6">
    <name type="scientific">Nesidiocoris tenuis</name>
    <dbReference type="NCBI Taxonomy" id="355587"/>
    <lineage>
        <taxon>Eukaryota</taxon>
        <taxon>Metazoa</taxon>
        <taxon>Ecdysozoa</taxon>
        <taxon>Arthropoda</taxon>
        <taxon>Hexapoda</taxon>
        <taxon>Insecta</taxon>
        <taxon>Pterygota</taxon>
        <taxon>Neoptera</taxon>
        <taxon>Paraneoptera</taxon>
        <taxon>Hemiptera</taxon>
        <taxon>Heteroptera</taxon>
        <taxon>Panheteroptera</taxon>
        <taxon>Cimicomorpha</taxon>
        <taxon>Miridae</taxon>
        <taxon>Dicyphina</taxon>
        <taxon>Nesidiocoris</taxon>
    </lineage>
</organism>
<evidence type="ECO:0000256" key="2">
    <source>
        <dbReference type="PROSITE-ProRule" id="PRU00176"/>
    </source>
</evidence>
<name>A0ABN7AE72_9HEMI</name>
<sequence>MILLFPRWLQLVKLLQKYGAIENFNLLYHKAGPEAGLPRGYAFVTFKERDSALNLRQSLDGKQLGQRTLSIQWAHDMDSGKDWLKKDVSSIPALRAGSKEAPKRDTSLSVSSKIRAIETKLKMMSELPQEEFHVSTKPCSSGGVQPVVRTSSNTRTDSSRSSPRSYRHPSSGRFRPYNRR</sequence>
<evidence type="ECO:0000259" key="4">
    <source>
        <dbReference type="PROSITE" id="PS50102"/>
    </source>
</evidence>
<evidence type="ECO:0000256" key="1">
    <source>
        <dbReference type="ARBA" id="ARBA00022884"/>
    </source>
</evidence>
<reference evidence="5 6" key="1">
    <citation type="submission" date="2023-09" db="EMBL/GenBank/DDBJ databases">
        <title>Nesidiocoris tenuis whole genome shotgun sequence.</title>
        <authorList>
            <person name="Shibata T."/>
            <person name="Shimoda M."/>
            <person name="Kobayashi T."/>
            <person name="Uehara T."/>
        </authorList>
    </citation>
    <scope>NUCLEOTIDE SEQUENCE [LARGE SCALE GENOMIC DNA]</scope>
    <source>
        <strain evidence="5 6">Japan</strain>
    </source>
</reference>
<dbReference type="PROSITE" id="PS50102">
    <property type="entry name" value="RRM"/>
    <property type="match status" value="1"/>
</dbReference>
<dbReference type="SUPFAM" id="SSF54928">
    <property type="entry name" value="RNA-binding domain, RBD"/>
    <property type="match status" value="1"/>
</dbReference>
<keyword evidence="1 2" id="KW-0694">RNA-binding</keyword>
<dbReference type="InterPro" id="IPR000504">
    <property type="entry name" value="RRM_dom"/>
</dbReference>
<feature type="region of interest" description="Disordered" evidence="3">
    <location>
        <begin position="132"/>
        <end position="180"/>
    </location>
</feature>
<protein>
    <submittedName>
        <fullName evidence="5">RNA recognition motif. (A.k.a. RRM, RBD, or RNP domain)</fullName>
    </submittedName>
</protein>
<dbReference type="Proteomes" id="UP001307889">
    <property type="component" value="Chromosome 1"/>
</dbReference>
<dbReference type="EMBL" id="AP028909">
    <property type="protein sequence ID" value="BES89161.1"/>
    <property type="molecule type" value="Genomic_DNA"/>
</dbReference>
<dbReference type="InterPro" id="IPR012677">
    <property type="entry name" value="Nucleotide-bd_a/b_plait_sf"/>
</dbReference>